<comment type="similarity">
    <text evidence="1 11">Belongs to the DnaX/STICHEL family.</text>
</comment>
<evidence type="ECO:0000313" key="14">
    <source>
        <dbReference type="EMBL" id="APV43994.1"/>
    </source>
</evidence>
<sequence>MSCQVFYRKWRPQRLSEVVGQEPITTTLLSALKQRRVAQAYLFCGPRGTGKTSTGRILAKAVNCLTNEGLGEPCNVCDMCRGITDGRAMDVIEIDAASNTGVDDIRELKERVNYAPAEARYKVYIIDEVHMLSTSASNALLKTLEEPPPRVIFILATTELHKILPTIMSRCQRFDFRRLTVKDIAEKLADIAKAEAIGIEKNAVALLARSAGGSLRDAENLLQQIATVNSGIIGLRQVQSGLGLTGDDRSSQLVKLIAAGDIAGGLKLLSGVAADGVDLKQFNRELIESLRQLLMVKAGSADSAGLSAEELAEFKSVAENASLEQIMKALKGFSALSSGADMTTPLAMEMALVDAALKPAAAEKTAAAPAEPVKGLKTTFEPAARAPVSPAKSVEGGPKTQFRSVDGVQSQAASKPAEPQSEPARQESAAPEKPEPAQAPRPASGPVTTLEDLLRQWPGILAAAPPALRRSTALAILRSAGAQPVGYAGGVVTLSFKFPIHMNKINEPENKRVTAEILSACIGTPCQVACVHEQVSNHLVKEAQKRGAEIINVEDKWISQK</sequence>
<dbReference type="KEGG" id="dfo:Dform_00639"/>
<evidence type="ECO:0000256" key="3">
    <source>
        <dbReference type="ARBA" id="ARBA00022695"/>
    </source>
</evidence>
<dbReference type="NCBIfam" id="TIGR02397">
    <property type="entry name" value="dnaX_nterm"/>
    <property type="match status" value="1"/>
</dbReference>
<evidence type="ECO:0000256" key="12">
    <source>
        <dbReference type="SAM" id="MobiDB-lite"/>
    </source>
</evidence>
<comment type="catalytic activity">
    <reaction evidence="10 11">
        <text>DNA(n) + a 2'-deoxyribonucleoside 5'-triphosphate = DNA(n+1) + diphosphate</text>
        <dbReference type="Rhea" id="RHEA:22508"/>
        <dbReference type="Rhea" id="RHEA-COMP:17339"/>
        <dbReference type="Rhea" id="RHEA-COMP:17340"/>
        <dbReference type="ChEBI" id="CHEBI:33019"/>
        <dbReference type="ChEBI" id="CHEBI:61560"/>
        <dbReference type="ChEBI" id="CHEBI:173112"/>
        <dbReference type="EC" id="2.7.7.7"/>
    </reaction>
</comment>
<feature type="domain" description="AAA+ ATPase" evidence="13">
    <location>
        <begin position="37"/>
        <end position="180"/>
    </location>
</feature>
<keyword evidence="5" id="KW-0479">Metal-binding</keyword>
<dbReference type="Pfam" id="PF22608">
    <property type="entry name" value="DNAX_ATPase_lid"/>
    <property type="match status" value="1"/>
</dbReference>
<dbReference type="GO" id="GO:0006261">
    <property type="term" value="P:DNA-templated DNA replication"/>
    <property type="evidence" value="ECO:0007669"/>
    <property type="project" value="TreeGrafter"/>
</dbReference>
<organism evidence="14 15">
    <name type="scientific">Dehalogenimonas formicexedens</name>
    <dbReference type="NCBI Taxonomy" id="1839801"/>
    <lineage>
        <taxon>Bacteria</taxon>
        <taxon>Bacillati</taxon>
        <taxon>Chloroflexota</taxon>
        <taxon>Dehalococcoidia</taxon>
        <taxon>Dehalococcoidales</taxon>
        <taxon>Dehalococcoidaceae</taxon>
        <taxon>Dehalogenimonas</taxon>
    </lineage>
</organism>
<dbReference type="Proteomes" id="UP000185934">
    <property type="component" value="Chromosome"/>
</dbReference>
<dbReference type="OrthoDB" id="9810148at2"/>
<evidence type="ECO:0000256" key="2">
    <source>
        <dbReference type="ARBA" id="ARBA00022679"/>
    </source>
</evidence>
<dbReference type="SUPFAM" id="SSF52540">
    <property type="entry name" value="P-loop containing nucleoside triphosphate hydrolases"/>
    <property type="match status" value="1"/>
</dbReference>
<keyword evidence="4 11" id="KW-0235">DNA replication</keyword>
<dbReference type="SMART" id="SM00382">
    <property type="entry name" value="AAA"/>
    <property type="match status" value="1"/>
</dbReference>
<dbReference type="CDD" id="cd00009">
    <property type="entry name" value="AAA"/>
    <property type="match status" value="1"/>
</dbReference>
<dbReference type="FunFam" id="3.40.50.300:FF:000014">
    <property type="entry name" value="DNA polymerase III subunit gamma/tau"/>
    <property type="match status" value="1"/>
</dbReference>
<dbReference type="PANTHER" id="PTHR11669">
    <property type="entry name" value="REPLICATION FACTOR C / DNA POLYMERASE III GAMMA-TAU SUBUNIT"/>
    <property type="match status" value="1"/>
</dbReference>
<evidence type="ECO:0000313" key="15">
    <source>
        <dbReference type="Proteomes" id="UP000185934"/>
    </source>
</evidence>
<dbReference type="GO" id="GO:0005524">
    <property type="term" value="F:ATP binding"/>
    <property type="evidence" value="ECO:0007669"/>
    <property type="project" value="UniProtKB-KW"/>
</dbReference>
<dbReference type="InterPro" id="IPR027417">
    <property type="entry name" value="P-loop_NTPase"/>
</dbReference>
<proteinExistence type="inferred from homology"/>
<name>A0A1P8F686_9CHLR</name>
<dbReference type="Pfam" id="PF12169">
    <property type="entry name" value="DNA_pol3_gamma3"/>
    <property type="match status" value="1"/>
</dbReference>
<dbReference type="InterPro" id="IPR050238">
    <property type="entry name" value="DNA_Rep/Repair_Clamp_Loader"/>
</dbReference>
<evidence type="ECO:0000256" key="7">
    <source>
        <dbReference type="ARBA" id="ARBA00022833"/>
    </source>
</evidence>
<dbReference type="EC" id="2.7.7.7" evidence="11"/>
<dbReference type="Gene3D" id="3.40.50.300">
    <property type="entry name" value="P-loop containing nucleotide triphosphate hydrolases"/>
    <property type="match status" value="1"/>
</dbReference>
<evidence type="ECO:0000259" key="13">
    <source>
        <dbReference type="SMART" id="SM00382"/>
    </source>
</evidence>
<evidence type="ECO:0000256" key="10">
    <source>
        <dbReference type="ARBA" id="ARBA00049244"/>
    </source>
</evidence>
<keyword evidence="6 11" id="KW-0547">Nucleotide-binding</keyword>
<dbReference type="InterPro" id="IPR022754">
    <property type="entry name" value="DNA_pol_III_gamma-3"/>
</dbReference>
<gene>
    <name evidence="11 14" type="primary">dnaX</name>
    <name evidence="14" type="ORF">Dform_00639</name>
</gene>
<dbReference type="NCBIfam" id="NF004046">
    <property type="entry name" value="PRK05563.1"/>
    <property type="match status" value="1"/>
</dbReference>
<evidence type="ECO:0000256" key="9">
    <source>
        <dbReference type="ARBA" id="ARBA00022932"/>
    </source>
</evidence>
<reference evidence="15" key="1">
    <citation type="submission" date="2016-11" db="EMBL/GenBank/DDBJ databases">
        <title>Dehalogenimonas formicexedens sp. nov., a chlorinated alkane respiring bacterium isolated from contaminated groundwater.</title>
        <authorList>
            <person name="Key T.A."/>
            <person name="Bowman K.S."/>
            <person name="Lee I."/>
            <person name="Chun J."/>
            <person name="Albuquerque L."/>
            <person name="da Costa M.S."/>
            <person name="Rainey F.A."/>
            <person name="Moe W.M."/>
        </authorList>
    </citation>
    <scope>NUCLEOTIDE SEQUENCE [LARGE SCALE GENOMIC DNA]</scope>
    <source>
        <strain evidence="15">NSZ-14</strain>
    </source>
</reference>
<dbReference type="AlphaFoldDB" id="A0A1P8F686"/>
<accession>A0A1P8F686</accession>
<dbReference type="Pfam" id="PF13177">
    <property type="entry name" value="DNA_pol3_delta2"/>
    <property type="match status" value="1"/>
</dbReference>
<keyword evidence="3 11" id="KW-0548">Nucleotidyltransferase</keyword>
<dbReference type="EMBL" id="CP018258">
    <property type="protein sequence ID" value="APV43994.1"/>
    <property type="molecule type" value="Genomic_DNA"/>
</dbReference>
<evidence type="ECO:0000256" key="6">
    <source>
        <dbReference type="ARBA" id="ARBA00022741"/>
    </source>
</evidence>
<feature type="compositionally biased region" description="Polar residues" evidence="12">
    <location>
        <begin position="401"/>
        <end position="413"/>
    </location>
</feature>
<protein>
    <recommendedName>
        <fullName evidence="11">DNA polymerase III subunit gamma/tau</fullName>
        <ecNumber evidence="11">2.7.7.7</ecNumber>
    </recommendedName>
</protein>
<keyword evidence="8 11" id="KW-0067">ATP-binding</keyword>
<evidence type="ECO:0000256" key="4">
    <source>
        <dbReference type="ARBA" id="ARBA00022705"/>
    </source>
</evidence>
<dbReference type="Gene3D" id="1.10.8.60">
    <property type="match status" value="1"/>
</dbReference>
<keyword evidence="2 11" id="KW-0808">Transferase</keyword>
<keyword evidence="9 11" id="KW-0239">DNA-directed DNA polymerase</keyword>
<evidence type="ECO:0000256" key="1">
    <source>
        <dbReference type="ARBA" id="ARBA00006360"/>
    </source>
</evidence>
<feature type="region of interest" description="Disordered" evidence="12">
    <location>
        <begin position="381"/>
        <end position="446"/>
    </location>
</feature>
<dbReference type="Gene3D" id="1.20.272.10">
    <property type="match status" value="1"/>
</dbReference>
<evidence type="ECO:0000256" key="8">
    <source>
        <dbReference type="ARBA" id="ARBA00022840"/>
    </source>
</evidence>
<dbReference type="NCBIfam" id="NF011512">
    <property type="entry name" value="PRK14950.1"/>
    <property type="match status" value="1"/>
</dbReference>
<dbReference type="GO" id="GO:0046872">
    <property type="term" value="F:metal ion binding"/>
    <property type="evidence" value="ECO:0007669"/>
    <property type="project" value="UniProtKB-KW"/>
</dbReference>
<keyword evidence="15" id="KW-1185">Reference proteome</keyword>
<evidence type="ECO:0000256" key="11">
    <source>
        <dbReference type="RuleBase" id="RU364063"/>
    </source>
</evidence>
<dbReference type="InterPro" id="IPR045085">
    <property type="entry name" value="HLD_clamp_pol_III_gamma_tau"/>
</dbReference>
<dbReference type="STRING" id="1839801.Dform_00639"/>
<dbReference type="GO" id="GO:0003677">
    <property type="term" value="F:DNA binding"/>
    <property type="evidence" value="ECO:0007669"/>
    <property type="project" value="InterPro"/>
</dbReference>
<dbReference type="RefSeq" id="WP_076003734.1">
    <property type="nucleotide sequence ID" value="NZ_CP018258.1"/>
</dbReference>
<dbReference type="GO" id="GO:0003887">
    <property type="term" value="F:DNA-directed DNA polymerase activity"/>
    <property type="evidence" value="ECO:0007669"/>
    <property type="project" value="UniProtKB-KW"/>
</dbReference>
<dbReference type="PANTHER" id="PTHR11669:SF0">
    <property type="entry name" value="PROTEIN STICHEL-LIKE 2"/>
    <property type="match status" value="1"/>
</dbReference>
<dbReference type="InterPro" id="IPR012763">
    <property type="entry name" value="DNA_pol_III_sug/sutau_N"/>
</dbReference>
<evidence type="ECO:0000256" key="5">
    <source>
        <dbReference type="ARBA" id="ARBA00022723"/>
    </source>
</evidence>
<dbReference type="GO" id="GO:0009360">
    <property type="term" value="C:DNA polymerase III complex"/>
    <property type="evidence" value="ECO:0007669"/>
    <property type="project" value="InterPro"/>
</dbReference>
<dbReference type="SUPFAM" id="SSF48019">
    <property type="entry name" value="post-AAA+ oligomerization domain-like"/>
    <property type="match status" value="1"/>
</dbReference>
<dbReference type="InterPro" id="IPR003593">
    <property type="entry name" value="AAA+_ATPase"/>
</dbReference>
<keyword evidence="7" id="KW-0862">Zinc</keyword>
<comment type="function">
    <text evidence="11">DNA polymerase III is a complex, multichain enzyme responsible for most of the replicative synthesis in bacteria. This DNA polymerase also exhibits 3' to 5' exonuclease activity.</text>
</comment>
<dbReference type="InterPro" id="IPR008921">
    <property type="entry name" value="DNA_pol3_clamp-load_cplx_C"/>
</dbReference>
<comment type="subunit">
    <text evidence="11">DNA polymerase III contains a core (composed of alpha, epsilon and theta chains) that associates with a tau subunit. This core dimerizes to form the POLIII' complex. PolIII' associates with the gamma complex (composed of gamma, delta, delta', psi and chi chains) and with the beta chain to form the complete DNA polymerase III complex.</text>
</comment>